<feature type="region of interest" description="Disordered" evidence="2">
    <location>
        <begin position="298"/>
        <end position="325"/>
    </location>
</feature>
<evidence type="ECO:0000313" key="3">
    <source>
        <dbReference type="EMBL" id="OJT05543.1"/>
    </source>
</evidence>
<dbReference type="EMBL" id="MNAD01001432">
    <property type="protein sequence ID" value="OJT05543.1"/>
    <property type="molecule type" value="Genomic_DNA"/>
</dbReference>
<evidence type="ECO:0000313" key="4">
    <source>
        <dbReference type="Proteomes" id="UP000184267"/>
    </source>
</evidence>
<feature type="compositionally biased region" description="Low complexity" evidence="2">
    <location>
        <begin position="136"/>
        <end position="152"/>
    </location>
</feature>
<keyword evidence="4" id="KW-1185">Reference proteome</keyword>
<evidence type="ECO:0000256" key="2">
    <source>
        <dbReference type="SAM" id="MobiDB-lite"/>
    </source>
</evidence>
<dbReference type="AlphaFoldDB" id="A0A1M2VDD3"/>
<feature type="coiled-coil region" evidence="1">
    <location>
        <begin position="15"/>
        <end position="53"/>
    </location>
</feature>
<feature type="region of interest" description="Disordered" evidence="2">
    <location>
        <begin position="95"/>
        <end position="191"/>
    </location>
</feature>
<feature type="compositionally biased region" description="Polar residues" evidence="2">
    <location>
        <begin position="170"/>
        <end position="185"/>
    </location>
</feature>
<dbReference type="Proteomes" id="UP000184267">
    <property type="component" value="Unassembled WGS sequence"/>
</dbReference>
<proteinExistence type="predicted"/>
<evidence type="ECO:0000256" key="1">
    <source>
        <dbReference type="SAM" id="Coils"/>
    </source>
</evidence>
<gene>
    <name evidence="3" type="ORF">TRAPUB_3630</name>
</gene>
<feature type="compositionally biased region" description="Basic and acidic residues" evidence="2">
    <location>
        <begin position="310"/>
        <end position="322"/>
    </location>
</feature>
<comment type="caution">
    <text evidence="3">The sequence shown here is derived from an EMBL/GenBank/DDBJ whole genome shotgun (WGS) entry which is preliminary data.</text>
</comment>
<sequence>MPPPPVIDDTHPAPLHDLEDRVERMGQAAELQEDRVSNEFDALERRLSALEDDTRTVARAATTAAADLRNLAHGRNSISDAIVALEAELQRPPPLPVAPVLPRTTTHVAEAPAASRRRARSPSLVSSDDEFVPSMPAVAPTPARARAPNAAPRGGGRRRDNRTPNKRQRTAATPGSSQGGASTSMAPRGNRSGLVTVRFGSIPWSSNAATLRQEVLAIARPAWDLMPSEKPPRASTRRYAEICEVQSASAQKRGNTRWRPITRHTSSFSSLMSLPDMLQAPAELGFVLELVVAPPPSKPRSDIRNAPSAAHDRPTVSPCKDRRGPHHTARLITSISAYLRVLARGGFSLGLMPTLFDAVIDISADPSDGSYVLLQFPSQILAQSFVDGWVQTKHLCSKHKRAQAHVL</sequence>
<protein>
    <submittedName>
        <fullName evidence="3">Uncharacterized protein</fullName>
    </submittedName>
</protein>
<keyword evidence="1" id="KW-0175">Coiled coil</keyword>
<organism evidence="3 4">
    <name type="scientific">Trametes pubescens</name>
    <name type="common">White-rot fungus</name>
    <dbReference type="NCBI Taxonomy" id="154538"/>
    <lineage>
        <taxon>Eukaryota</taxon>
        <taxon>Fungi</taxon>
        <taxon>Dikarya</taxon>
        <taxon>Basidiomycota</taxon>
        <taxon>Agaricomycotina</taxon>
        <taxon>Agaricomycetes</taxon>
        <taxon>Polyporales</taxon>
        <taxon>Polyporaceae</taxon>
        <taxon>Trametes</taxon>
    </lineage>
</organism>
<accession>A0A1M2VDD3</accession>
<reference evidence="3 4" key="1">
    <citation type="submission" date="2016-10" db="EMBL/GenBank/DDBJ databases">
        <title>Genome sequence of the basidiomycete white-rot fungus Trametes pubescens.</title>
        <authorList>
            <person name="Makela M.R."/>
            <person name="Granchi Z."/>
            <person name="Peng M."/>
            <person name="De Vries R.P."/>
            <person name="Grigoriev I."/>
            <person name="Riley R."/>
            <person name="Hilden K."/>
        </authorList>
    </citation>
    <scope>NUCLEOTIDE SEQUENCE [LARGE SCALE GENOMIC DNA]</scope>
    <source>
        <strain evidence="3 4">FBCC735</strain>
    </source>
</reference>
<name>A0A1M2VDD3_TRAPU</name>
<dbReference type="OrthoDB" id="2757724at2759"/>